<dbReference type="InterPro" id="IPR017981">
    <property type="entry name" value="GPCR_2-like_7TM"/>
</dbReference>
<keyword evidence="4 6" id="KW-0472">Membrane</keyword>
<feature type="domain" description="G-protein coupled receptors family 2 profile 2" evidence="8">
    <location>
        <begin position="203"/>
        <end position="350"/>
    </location>
</feature>
<dbReference type="PANTHER" id="PTHR12011">
    <property type="entry name" value="ADHESION G-PROTEIN COUPLED RECEPTOR"/>
    <property type="match status" value="1"/>
</dbReference>
<evidence type="ECO:0000256" key="6">
    <source>
        <dbReference type="SAM" id="Phobius"/>
    </source>
</evidence>
<keyword evidence="5" id="KW-1015">Disulfide bond</keyword>
<dbReference type="GO" id="GO:0004930">
    <property type="term" value="F:G protein-coupled receptor activity"/>
    <property type="evidence" value="ECO:0007669"/>
    <property type="project" value="InterPro"/>
</dbReference>
<evidence type="ECO:0000256" key="4">
    <source>
        <dbReference type="ARBA" id="ARBA00023136"/>
    </source>
</evidence>
<dbReference type="Ensembl" id="ENSORLT00020024000.1">
    <property type="protein sequence ID" value="ENSORLP00020031711.1"/>
    <property type="gene ID" value="ENSORLG00020016885.1"/>
</dbReference>
<dbReference type="InterPro" id="IPR000832">
    <property type="entry name" value="GPCR_2_secretin-like"/>
</dbReference>
<evidence type="ECO:0008006" key="11">
    <source>
        <dbReference type="Google" id="ProtNLM"/>
    </source>
</evidence>
<dbReference type="PANTHER" id="PTHR12011:SF474">
    <property type="entry name" value="ADHESION G PROTEIN-COUPLED RECEPTOR G11-RELATED"/>
    <property type="match status" value="1"/>
</dbReference>
<dbReference type="GO" id="GO:0016020">
    <property type="term" value="C:membrane"/>
    <property type="evidence" value="ECO:0007669"/>
    <property type="project" value="UniProtKB-SubCell"/>
</dbReference>
<feature type="transmembrane region" description="Helical" evidence="6">
    <location>
        <begin position="309"/>
        <end position="330"/>
    </location>
</feature>
<accession>A0A3P9MFW3</accession>
<reference evidence="9 10" key="2">
    <citation type="submission" date="2017-04" db="EMBL/GenBank/DDBJ databases">
        <title>CpG methylation of centromeres and impact of large insertions on vertebrate speciation.</title>
        <authorList>
            <person name="Ichikawa K."/>
            <person name="Yoshimura J."/>
            <person name="Morishita S."/>
        </authorList>
    </citation>
    <scope>NUCLEOTIDE SEQUENCE</scope>
    <source>
        <strain evidence="9 10">HNI</strain>
    </source>
</reference>
<evidence type="ECO:0000259" key="7">
    <source>
        <dbReference type="PROSITE" id="PS50221"/>
    </source>
</evidence>
<feature type="transmembrane region" description="Helical" evidence="6">
    <location>
        <begin position="276"/>
        <end position="297"/>
    </location>
</feature>
<keyword evidence="3 6" id="KW-1133">Transmembrane helix</keyword>
<dbReference type="Gene3D" id="2.60.220.50">
    <property type="match status" value="1"/>
</dbReference>
<dbReference type="SMART" id="SM00303">
    <property type="entry name" value="GPS"/>
    <property type="match status" value="1"/>
</dbReference>
<reference evidence="9" key="4">
    <citation type="submission" date="2025-09" db="UniProtKB">
        <authorList>
            <consortium name="Ensembl"/>
        </authorList>
    </citation>
    <scope>IDENTIFICATION</scope>
    <source>
        <strain evidence="9">HNI</strain>
    </source>
</reference>
<dbReference type="GO" id="GO:0007166">
    <property type="term" value="P:cell surface receptor signaling pathway"/>
    <property type="evidence" value="ECO:0007669"/>
    <property type="project" value="InterPro"/>
</dbReference>
<feature type="transmembrane region" description="Helical" evidence="6">
    <location>
        <begin position="206"/>
        <end position="228"/>
    </location>
</feature>
<evidence type="ECO:0000256" key="1">
    <source>
        <dbReference type="ARBA" id="ARBA00004141"/>
    </source>
</evidence>
<dbReference type="Pfam" id="PF00002">
    <property type="entry name" value="7tm_2"/>
    <property type="match status" value="1"/>
</dbReference>
<dbReference type="InterPro" id="IPR046338">
    <property type="entry name" value="GAIN_dom_sf"/>
</dbReference>
<evidence type="ECO:0000259" key="8">
    <source>
        <dbReference type="PROSITE" id="PS50261"/>
    </source>
</evidence>
<sequence length="350" mass="39011">MLFYVNRELMSQMSDLVTRMNGTAAAVSLGESVKGVLVKQKDPTEMNEISLACDSPIQNFDIIEDRGKLVAYSTFVTLSKEAFDKAKGSNNTSPFAAVLKFTNMSQENITIMGNQVLAVEMGASIQNLTDTINISLNKIKFEGIPVCNSWDGKGDVNWTTDGCETLVSGDNIICQCTHLTFFAILLTPLNGTNSITTYDLNTLTTLTRVGCGLSMFFLCIVLFMHFLIRKTKPNISTVLFIHLVTALLLLNFTFLINDLVANLNNPTGCEAIAFLMHYFMLVTFTWFAVHAFHLCLQMYMGSNVTIKRYVLKVSVTSWTLPSIFGIVFLITKKYGELRIYTSDSEKITKM</sequence>
<evidence type="ECO:0000256" key="3">
    <source>
        <dbReference type="ARBA" id="ARBA00022989"/>
    </source>
</evidence>
<evidence type="ECO:0000313" key="10">
    <source>
        <dbReference type="Proteomes" id="UP000265180"/>
    </source>
</evidence>
<organism evidence="9 10">
    <name type="scientific">Oryzias latipes</name>
    <name type="common">Japanese rice fish</name>
    <name type="synonym">Japanese killifish</name>
    <dbReference type="NCBI Taxonomy" id="8090"/>
    <lineage>
        <taxon>Eukaryota</taxon>
        <taxon>Metazoa</taxon>
        <taxon>Chordata</taxon>
        <taxon>Craniata</taxon>
        <taxon>Vertebrata</taxon>
        <taxon>Euteleostomi</taxon>
        <taxon>Actinopterygii</taxon>
        <taxon>Neopterygii</taxon>
        <taxon>Teleostei</taxon>
        <taxon>Neoteleostei</taxon>
        <taxon>Acanthomorphata</taxon>
        <taxon>Ovalentaria</taxon>
        <taxon>Atherinomorphae</taxon>
        <taxon>Beloniformes</taxon>
        <taxon>Adrianichthyidae</taxon>
        <taxon>Oryziinae</taxon>
        <taxon>Oryzias</taxon>
    </lineage>
</organism>
<protein>
    <recommendedName>
        <fullName evidence="11">Adhesion G-protein coupled receptor G2-like</fullName>
    </recommendedName>
</protein>
<dbReference type="Pfam" id="PF01825">
    <property type="entry name" value="GPS"/>
    <property type="match status" value="1"/>
</dbReference>
<feature type="transmembrane region" description="Helical" evidence="6">
    <location>
        <begin position="235"/>
        <end position="256"/>
    </location>
</feature>
<evidence type="ECO:0000313" key="9">
    <source>
        <dbReference type="Ensembl" id="ENSORLP00020031711.1"/>
    </source>
</evidence>
<proteinExistence type="predicted"/>
<feature type="domain" description="GAIN-B" evidence="7">
    <location>
        <begin position="45"/>
        <end position="192"/>
    </location>
</feature>
<keyword evidence="2 6" id="KW-0812">Transmembrane</keyword>
<reference evidence="9" key="3">
    <citation type="submission" date="2025-08" db="UniProtKB">
        <authorList>
            <consortium name="Ensembl"/>
        </authorList>
    </citation>
    <scope>IDENTIFICATION</scope>
    <source>
        <strain evidence="9">HNI</strain>
    </source>
</reference>
<evidence type="ECO:0000256" key="2">
    <source>
        <dbReference type="ARBA" id="ARBA00022692"/>
    </source>
</evidence>
<reference key="1">
    <citation type="journal article" date="2007" name="Nature">
        <title>The medaka draft genome and insights into vertebrate genome evolution.</title>
        <authorList>
            <person name="Kasahara M."/>
            <person name="Naruse K."/>
            <person name="Sasaki S."/>
            <person name="Nakatani Y."/>
            <person name="Qu W."/>
            <person name="Ahsan B."/>
            <person name="Yamada T."/>
            <person name="Nagayasu Y."/>
            <person name="Doi K."/>
            <person name="Kasai Y."/>
            <person name="Jindo T."/>
            <person name="Kobayashi D."/>
            <person name="Shimada A."/>
            <person name="Toyoda A."/>
            <person name="Kuroki Y."/>
            <person name="Fujiyama A."/>
            <person name="Sasaki T."/>
            <person name="Shimizu A."/>
            <person name="Asakawa S."/>
            <person name="Shimizu N."/>
            <person name="Hashimoto S."/>
            <person name="Yang J."/>
            <person name="Lee Y."/>
            <person name="Matsushima K."/>
            <person name="Sugano S."/>
            <person name="Sakaizumi M."/>
            <person name="Narita T."/>
            <person name="Ohishi K."/>
            <person name="Haga S."/>
            <person name="Ohta F."/>
            <person name="Nomoto H."/>
            <person name="Nogata K."/>
            <person name="Morishita T."/>
            <person name="Endo T."/>
            <person name="Shin-I T."/>
            <person name="Takeda H."/>
            <person name="Morishita S."/>
            <person name="Kohara Y."/>
        </authorList>
    </citation>
    <scope>NUCLEOTIDE SEQUENCE [LARGE SCALE GENOMIC DNA]</scope>
    <source>
        <strain>Hd-rR</strain>
    </source>
</reference>
<dbReference type="PROSITE" id="PS50221">
    <property type="entry name" value="GAIN_B"/>
    <property type="match status" value="1"/>
</dbReference>
<comment type="subcellular location">
    <subcellularLocation>
        <location evidence="1">Membrane</location>
        <topology evidence="1">Multi-pass membrane protein</topology>
    </subcellularLocation>
</comment>
<evidence type="ECO:0000256" key="5">
    <source>
        <dbReference type="ARBA" id="ARBA00023157"/>
    </source>
</evidence>
<name>A0A3P9MFW3_ORYLA</name>
<dbReference type="AlphaFoldDB" id="A0A3P9MFW3"/>
<dbReference type="PRINTS" id="PR00249">
    <property type="entry name" value="GPCRSECRETIN"/>
</dbReference>
<dbReference type="PROSITE" id="PS50261">
    <property type="entry name" value="G_PROTEIN_RECEP_F2_4"/>
    <property type="match status" value="1"/>
</dbReference>
<dbReference type="Proteomes" id="UP000265180">
    <property type="component" value="Chromosome 24"/>
</dbReference>
<dbReference type="Gene3D" id="1.20.1070.10">
    <property type="entry name" value="Rhodopsin 7-helix transmembrane proteins"/>
    <property type="match status" value="1"/>
</dbReference>
<dbReference type="InterPro" id="IPR000203">
    <property type="entry name" value="GPS"/>
</dbReference>
<dbReference type="InterPro" id="IPR057244">
    <property type="entry name" value="GAIN_B"/>
</dbReference>